<dbReference type="AlphaFoldDB" id="A0A3A4NZ83"/>
<dbReference type="NCBIfam" id="TIGR01845">
    <property type="entry name" value="outer_NodT"/>
    <property type="match status" value="1"/>
</dbReference>
<feature type="chain" id="PRO_5017099093" evidence="2">
    <location>
        <begin position="21"/>
        <end position="472"/>
    </location>
</feature>
<dbReference type="Gene3D" id="1.20.1600.10">
    <property type="entry name" value="Outer membrane efflux proteins (OEP)"/>
    <property type="match status" value="1"/>
</dbReference>
<dbReference type="PANTHER" id="PTHR30203:SF31">
    <property type="entry name" value="RND EFFLUX SYSTEM, OUTER MEMBRANE LIPOPROTEIN, NODT"/>
    <property type="match status" value="1"/>
</dbReference>
<sequence length="472" mass="51117">MTKKISAILMVLLITGCAAVGPNYVSPTVSAPDQWSSEPRGGLSGENPDISELAGWWSILNDPILTNLIERASRDNLGLLEAVSRIREARAVVGINRAGLFPSITGGGDRSYSRSSGQTGSGERADFYSTGFDAAWELDIFGGVRRSVEAAVAELEASEADLHDVLVILVSEVALNYINVRTLQARISVSESNLEKQQDTYELVLARFEAGLTSRLDLEEATSNLESTHAQIPPLRVEIEQAKNRIAVLLGDRPGALDDVLSQPEPIPVIPLEVAVGVPADALRRRPDIRRAERRVAAQTARIGVATADLYPRFQLPGSIGLESLSLDTLFRGGSYTYRYGPNFSVPVFTAGSIRQNIVVQDALAEQALLQYETTILTALEEVENALVAYADEQVRRQALLNASEAAARAAELAEMQYAAGLIDFQIVLDAQRSLLAFEEQLARSEGEVVSNLIRLYRALGGGWMPLVSTEG</sequence>
<evidence type="ECO:0000313" key="3">
    <source>
        <dbReference type="EMBL" id="RJP24159.1"/>
    </source>
</evidence>
<keyword evidence="2" id="KW-0449">Lipoprotein</keyword>
<comment type="similarity">
    <text evidence="1 2">Belongs to the outer membrane factor (OMF) (TC 1.B.17) family.</text>
</comment>
<organism evidence="3 4">
    <name type="scientific">Abyssobacteria bacterium (strain SURF_5)</name>
    <dbReference type="NCBI Taxonomy" id="2093360"/>
    <lineage>
        <taxon>Bacteria</taxon>
        <taxon>Pseudomonadati</taxon>
        <taxon>Candidatus Hydrogenedentota</taxon>
        <taxon>Candidatus Abyssobacteria</taxon>
    </lineage>
</organism>
<dbReference type="Pfam" id="PF02321">
    <property type="entry name" value="OEP"/>
    <property type="match status" value="2"/>
</dbReference>
<dbReference type="InterPro" id="IPR003423">
    <property type="entry name" value="OMP_efflux"/>
</dbReference>
<dbReference type="Gene3D" id="2.20.200.10">
    <property type="entry name" value="Outer membrane efflux proteins (OEP)"/>
    <property type="match status" value="1"/>
</dbReference>
<dbReference type="GO" id="GO:0005886">
    <property type="term" value="C:plasma membrane"/>
    <property type="evidence" value="ECO:0007669"/>
    <property type="project" value="UniProtKB-SubCell"/>
</dbReference>
<dbReference type="PROSITE" id="PS51257">
    <property type="entry name" value="PROKAR_LIPOPROTEIN"/>
    <property type="match status" value="1"/>
</dbReference>
<keyword evidence="2" id="KW-1134">Transmembrane beta strand</keyword>
<reference evidence="3 4" key="1">
    <citation type="journal article" date="2017" name="ISME J.">
        <title>Energy and carbon metabolisms in a deep terrestrial subsurface fluid microbial community.</title>
        <authorList>
            <person name="Momper L."/>
            <person name="Jungbluth S.P."/>
            <person name="Lee M.D."/>
            <person name="Amend J.P."/>
        </authorList>
    </citation>
    <scope>NUCLEOTIDE SEQUENCE [LARGE SCALE GENOMIC DNA]</scope>
    <source>
        <strain evidence="3">SURF_5</strain>
    </source>
</reference>
<dbReference type="Proteomes" id="UP000265882">
    <property type="component" value="Unassembled WGS sequence"/>
</dbReference>
<dbReference type="InterPro" id="IPR010131">
    <property type="entry name" value="MdtP/NodT-like"/>
</dbReference>
<accession>A0A3A4NZ83</accession>
<keyword evidence="2" id="KW-0564">Palmitate</keyword>
<keyword evidence="2" id="KW-0812">Transmembrane</keyword>
<proteinExistence type="inferred from homology"/>
<name>A0A3A4NZ83_ABYX5</name>
<feature type="signal peptide" evidence="2">
    <location>
        <begin position="1"/>
        <end position="20"/>
    </location>
</feature>
<dbReference type="SUPFAM" id="SSF56954">
    <property type="entry name" value="Outer membrane efflux proteins (OEP)"/>
    <property type="match status" value="1"/>
</dbReference>
<comment type="caution">
    <text evidence="3">The sequence shown here is derived from an EMBL/GenBank/DDBJ whole genome shotgun (WGS) entry which is preliminary data.</text>
</comment>
<gene>
    <name evidence="3" type="ORF">C4520_04525</name>
</gene>
<keyword evidence="2" id="KW-0472">Membrane</keyword>
<protein>
    <submittedName>
        <fullName evidence="3">Efflux transporter outer membrane subunit</fullName>
    </submittedName>
</protein>
<keyword evidence="2" id="KW-0732">Signal</keyword>
<dbReference type="PANTHER" id="PTHR30203">
    <property type="entry name" value="OUTER MEMBRANE CATION EFFLUX PROTEIN"/>
    <property type="match status" value="1"/>
</dbReference>
<dbReference type="GO" id="GO:0015562">
    <property type="term" value="F:efflux transmembrane transporter activity"/>
    <property type="evidence" value="ECO:0007669"/>
    <property type="project" value="InterPro"/>
</dbReference>
<evidence type="ECO:0000256" key="2">
    <source>
        <dbReference type="RuleBase" id="RU362097"/>
    </source>
</evidence>
<evidence type="ECO:0000313" key="4">
    <source>
        <dbReference type="Proteomes" id="UP000265882"/>
    </source>
</evidence>
<comment type="subcellular location">
    <subcellularLocation>
        <location evidence="2">Cell membrane</location>
        <topology evidence="2">Lipid-anchor</topology>
    </subcellularLocation>
</comment>
<dbReference type="EMBL" id="QZKU01000039">
    <property type="protein sequence ID" value="RJP24159.1"/>
    <property type="molecule type" value="Genomic_DNA"/>
</dbReference>
<evidence type="ECO:0000256" key="1">
    <source>
        <dbReference type="ARBA" id="ARBA00007613"/>
    </source>
</evidence>